<evidence type="ECO:0000313" key="2">
    <source>
        <dbReference type="Proteomes" id="UP001356308"/>
    </source>
</evidence>
<reference evidence="1 2" key="1">
    <citation type="submission" date="2024-01" db="EMBL/GenBank/DDBJ databases">
        <title>Maribacter spp. originated from different algae showed divergent polysaccharides utilization ability.</title>
        <authorList>
            <person name="Wang H."/>
            <person name="Wu Y."/>
        </authorList>
    </citation>
    <scope>NUCLEOTIDE SEQUENCE [LARGE SCALE GENOMIC DNA]</scope>
    <source>
        <strain evidence="1 2">PR1</strain>
    </source>
</reference>
<sequence>MSIIFPLLQNEYKKAYVFRRKINFSEPKIYTGGGGVDIVKWSTLSSKKQNDALKKRWYVYYSFRNPETGKFTRQRQIKGGANTLKTKN</sequence>
<dbReference type="EMBL" id="JAZDDG010000004">
    <property type="protein sequence ID" value="MEE1976356.1"/>
    <property type="molecule type" value="Genomic_DNA"/>
</dbReference>
<accession>A0ABU7ITQ5</accession>
<protein>
    <submittedName>
        <fullName evidence="1">Uncharacterized protein</fullName>
    </submittedName>
</protein>
<keyword evidence="2" id="KW-1185">Reference proteome</keyword>
<dbReference type="Proteomes" id="UP001356308">
    <property type="component" value="Unassembled WGS sequence"/>
</dbReference>
<name>A0ABU7ITQ5_9FLAO</name>
<proteinExistence type="predicted"/>
<comment type="caution">
    <text evidence="1">The sequence shown here is derived from an EMBL/GenBank/DDBJ whole genome shotgun (WGS) entry which is preliminary data.</text>
</comment>
<gene>
    <name evidence="1" type="ORF">V1I91_09775</name>
</gene>
<organism evidence="1 2">
    <name type="scientific">Maribacter cobaltidurans</name>
    <dbReference type="NCBI Taxonomy" id="1178778"/>
    <lineage>
        <taxon>Bacteria</taxon>
        <taxon>Pseudomonadati</taxon>
        <taxon>Bacteroidota</taxon>
        <taxon>Flavobacteriia</taxon>
        <taxon>Flavobacteriales</taxon>
        <taxon>Flavobacteriaceae</taxon>
        <taxon>Maribacter</taxon>
    </lineage>
</organism>
<evidence type="ECO:0000313" key="1">
    <source>
        <dbReference type="EMBL" id="MEE1976356.1"/>
    </source>
</evidence>
<dbReference type="RefSeq" id="WP_272651056.1">
    <property type="nucleotide sequence ID" value="NZ_JAZDDG010000004.1"/>
</dbReference>